<evidence type="ECO:0000313" key="2">
    <source>
        <dbReference type="EMBL" id="VVN99939.1"/>
    </source>
</evidence>
<accession>A0A5E7C5X4</accession>
<dbReference type="EMBL" id="CABVIB010000011">
    <property type="protein sequence ID" value="VVN99939.1"/>
    <property type="molecule type" value="Genomic_DNA"/>
</dbReference>
<dbReference type="AlphaFoldDB" id="A0A5E7C5X4"/>
<evidence type="ECO:0000256" key="1">
    <source>
        <dbReference type="SAM" id="MobiDB-lite"/>
    </source>
</evidence>
<proteinExistence type="predicted"/>
<reference evidence="2 3" key="1">
    <citation type="submission" date="2019-09" db="EMBL/GenBank/DDBJ databases">
        <authorList>
            <person name="Chandra G."/>
            <person name="Truman W A."/>
        </authorList>
    </citation>
    <scope>NUCLEOTIDE SEQUENCE [LARGE SCALE GENOMIC DNA]</scope>
    <source>
        <strain evidence="2">PS712</strain>
    </source>
</reference>
<organism evidence="2 3">
    <name type="scientific">Pseudomonas fluorescens</name>
    <dbReference type="NCBI Taxonomy" id="294"/>
    <lineage>
        <taxon>Bacteria</taxon>
        <taxon>Pseudomonadati</taxon>
        <taxon>Pseudomonadota</taxon>
        <taxon>Gammaproteobacteria</taxon>
        <taxon>Pseudomonadales</taxon>
        <taxon>Pseudomonadaceae</taxon>
        <taxon>Pseudomonas</taxon>
    </lineage>
</organism>
<feature type="region of interest" description="Disordered" evidence="1">
    <location>
        <begin position="118"/>
        <end position="178"/>
    </location>
</feature>
<sequence length="178" mass="17918">MQDAYSMAKFSASFFIGAVLVVGATEVPAASRAGVYTCNGCYAQVPSPDDATRAVLRREESRLNSPRPFNWNPQGLKVGDSMVVCNVAVCSEYIWRGGDNFDSGNIISNILPPGASGTYTGGGGGGSSNSQPVGNPFPGTGTGGNGGGTVTVGPISNPGGGGNGGGSTKKPIAEREQP</sequence>
<protein>
    <submittedName>
        <fullName evidence="2">Uncharacterized protein</fullName>
    </submittedName>
</protein>
<feature type="compositionally biased region" description="Low complexity" evidence="1">
    <location>
        <begin position="128"/>
        <end position="139"/>
    </location>
</feature>
<name>A0A5E7C5X4_PSEFL</name>
<gene>
    <name evidence="2" type="ORF">PS712_02585</name>
</gene>
<evidence type="ECO:0000313" key="3">
    <source>
        <dbReference type="Proteomes" id="UP000326018"/>
    </source>
</evidence>
<feature type="compositionally biased region" description="Gly residues" evidence="1">
    <location>
        <begin position="140"/>
        <end position="150"/>
    </location>
</feature>
<feature type="compositionally biased region" description="Gly residues" evidence="1">
    <location>
        <begin position="158"/>
        <end position="167"/>
    </location>
</feature>
<dbReference type="Proteomes" id="UP000326018">
    <property type="component" value="Unassembled WGS sequence"/>
</dbReference>
<dbReference type="RefSeq" id="WP_150702660.1">
    <property type="nucleotide sequence ID" value="NZ_CABVIB010000011.1"/>
</dbReference>